<feature type="region of interest" description="Disordered" evidence="1">
    <location>
        <begin position="401"/>
        <end position="428"/>
    </location>
</feature>
<keyword evidence="4" id="KW-1185">Reference proteome</keyword>
<dbReference type="PROSITE" id="PS52045">
    <property type="entry name" value="NEPROSIN_PEP_CD"/>
    <property type="match status" value="1"/>
</dbReference>
<dbReference type="Gene3D" id="3.90.1320.10">
    <property type="entry name" value="Outer-capsid protein sigma 3, large lobe"/>
    <property type="match status" value="1"/>
</dbReference>
<proteinExistence type="predicted"/>
<organism evidence="3 4">
    <name type="scientific">Acorus calamus</name>
    <name type="common">Sweet flag</name>
    <dbReference type="NCBI Taxonomy" id="4465"/>
    <lineage>
        <taxon>Eukaryota</taxon>
        <taxon>Viridiplantae</taxon>
        <taxon>Streptophyta</taxon>
        <taxon>Embryophyta</taxon>
        <taxon>Tracheophyta</taxon>
        <taxon>Spermatophyta</taxon>
        <taxon>Magnoliopsida</taxon>
        <taxon>Liliopsida</taxon>
        <taxon>Acoraceae</taxon>
        <taxon>Acorus</taxon>
    </lineage>
</organism>
<evidence type="ECO:0000313" key="4">
    <source>
        <dbReference type="Proteomes" id="UP001180020"/>
    </source>
</evidence>
<dbReference type="EMBL" id="JAUJYO010000013">
    <property type="protein sequence ID" value="KAK1300361.1"/>
    <property type="molecule type" value="Genomic_DNA"/>
</dbReference>
<dbReference type="InterPro" id="IPR004314">
    <property type="entry name" value="Neprosin"/>
</dbReference>
<evidence type="ECO:0000259" key="2">
    <source>
        <dbReference type="PROSITE" id="PS52045"/>
    </source>
</evidence>
<dbReference type="PANTHER" id="PTHR31589">
    <property type="entry name" value="PROTEIN, PUTATIVE (DUF239)-RELATED-RELATED"/>
    <property type="match status" value="1"/>
</dbReference>
<dbReference type="PANTHER" id="PTHR31589:SF237">
    <property type="entry name" value="OS08G0411100 PROTEIN"/>
    <property type="match status" value="1"/>
</dbReference>
<dbReference type="AlphaFoldDB" id="A0AAV9DHJ0"/>
<comment type="caution">
    <text evidence="3">The sequence shown here is derived from an EMBL/GenBank/DDBJ whole genome shotgun (WGS) entry which is preliminary data.</text>
</comment>
<accession>A0AAV9DHJ0</accession>
<name>A0AAV9DHJ0_ACOCL</name>
<evidence type="ECO:0000313" key="3">
    <source>
        <dbReference type="EMBL" id="KAK1300361.1"/>
    </source>
</evidence>
<dbReference type="InterPro" id="IPR025521">
    <property type="entry name" value="Neprosin_propep"/>
</dbReference>
<sequence>MKMTAAALTRVSKWCLLAHQVTVNGRLILSKEEDWELEKQLKVLNKPAIKTIKLENGDVFDCVDIYKQPSLDHPTLKNHSIQLKPSHYPGSDKFSSINKSHKIGIEFEGCPAGSVPIRRITKEELVTSKNLLNVFREESVKNRWAYVGTLHDGEFYGAQATLSVSNLSSIQLGQSSHAQIWVINGEADPNKINTVQAGWHVLPQLYGDSLSRFFVYWTADYYQSTGCYNLRCSGFVQLNPRITPGMELIVSSAEAHVNELTLSIFQDENTRDWWLTVGRVQEAVGYWPKSLFPNLSSKANKVIWGGVASSNQNQPTPPMGSGQFASEGDGKAAYFTQTLIAYSPGSFEPLHSDEQSVYDTNKCYSVSRPDKLGELGYHFNYGGPGGLMVLTAICCPNDQRRRGRRGENDGGFDEGVEMVPPRPPGYRW</sequence>
<dbReference type="Pfam" id="PF14365">
    <property type="entry name" value="Neprosin_AP"/>
    <property type="match status" value="1"/>
</dbReference>
<feature type="domain" description="Neprosin PEP catalytic" evidence="2">
    <location>
        <begin position="134"/>
        <end position="396"/>
    </location>
</feature>
<dbReference type="Pfam" id="PF03080">
    <property type="entry name" value="Neprosin"/>
    <property type="match status" value="1"/>
</dbReference>
<protein>
    <recommendedName>
        <fullName evidence="2">Neprosin PEP catalytic domain-containing protein</fullName>
    </recommendedName>
</protein>
<evidence type="ECO:0000256" key="1">
    <source>
        <dbReference type="SAM" id="MobiDB-lite"/>
    </source>
</evidence>
<reference evidence="3" key="1">
    <citation type="journal article" date="2023" name="Nat. Commun.">
        <title>Diploid and tetraploid genomes of Acorus and the evolution of monocots.</title>
        <authorList>
            <person name="Ma L."/>
            <person name="Liu K.W."/>
            <person name="Li Z."/>
            <person name="Hsiao Y.Y."/>
            <person name="Qi Y."/>
            <person name="Fu T."/>
            <person name="Tang G.D."/>
            <person name="Zhang D."/>
            <person name="Sun W.H."/>
            <person name="Liu D.K."/>
            <person name="Li Y."/>
            <person name="Chen G.Z."/>
            <person name="Liu X.D."/>
            <person name="Liao X.Y."/>
            <person name="Jiang Y.T."/>
            <person name="Yu X."/>
            <person name="Hao Y."/>
            <person name="Huang J."/>
            <person name="Zhao X.W."/>
            <person name="Ke S."/>
            <person name="Chen Y.Y."/>
            <person name="Wu W.L."/>
            <person name="Hsu J.L."/>
            <person name="Lin Y.F."/>
            <person name="Huang M.D."/>
            <person name="Li C.Y."/>
            <person name="Huang L."/>
            <person name="Wang Z.W."/>
            <person name="Zhao X."/>
            <person name="Zhong W.Y."/>
            <person name="Peng D.H."/>
            <person name="Ahmad S."/>
            <person name="Lan S."/>
            <person name="Zhang J.S."/>
            <person name="Tsai W.C."/>
            <person name="Van de Peer Y."/>
            <person name="Liu Z.J."/>
        </authorList>
    </citation>
    <scope>NUCLEOTIDE SEQUENCE</scope>
    <source>
        <strain evidence="3">CP</strain>
    </source>
</reference>
<dbReference type="Proteomes" id="UP001180020">
    <property type="component" value="Unassembled WGS sequence"/>
</dbReference>
<reference evidence="3" key="2">
    <citation type="submission" date="2023-06" db="EMBL/GenBank/DDBJ databases">
        <authorList>
            <person name="Ma L."/>
            <person name="Liu K.-W."/>
            <person name="Li Z."/>
            <person name="Hsiao Y.-Y."/>
            <person name="Qi Y."/>
            <person name="Fu T."/>
            <person name="Tang G."/>
            <person name="Zhang D."/>
            <person name="Sun W.-H."/>
            <person name="Liu D.-K."/>
            <person name="Li Y."/>
            <person name="Chen G.-Z."/>
            <person name="Liu X.-D."/>
            <person name="Liao X.-Y."/>
            <person name="Jiang Y.-T."/>
            <person name="Yu X."/>
            <person name="Hao Y."/>
            <person name="Huang J."/>
            <person name="Zhao X.-W."/>
            <person name="Ke S."/>
            <person name="Chen Y.-Y."/>
            <person name="Wu W.-L."/>
            <person name="Hsu J.-L."/>
            <person name="Lin Y.-F."/>
            <person name="Huang M.-D."/>
            <person name="Li C.-Y."/>
            <person name="Huang L."/>
            <person name="Wang Z.-W."/>
            <person name="Zhao X."/>
            <person name="Zhong W.-Y."/>
            <person name="Peng D.-H."/>
            <person name="Ahmad S."/>
            <person name="Lan S."/>
            <person name="Zhang J.-S."/>
            <person name="Tsai W.-C."/>
            <person name="Van De Peer Y."/>
            <person name="Liu Z.-J."/>
        </authorList>
    </citation>
    <scope>NUCLEOTIDE SEQUENCE</scope>
    <source>
        <strain evidence="3">CP</strain>
        <tissue evidence="3">Leaves</tissue>
    </source>
</reference>
<gene>
    <name evidence="3" type="ORF">QJS10_CPB13g00150</name>
</gene>
<dbReference type="InterPro" id="IPR053168">
    <property type="entry name" value="Glutamic_endopeptidase"/>
</dbReference>